<protein>
    <submittedName>
        <fullName evidence="1">Uncharacterized protein</fullName>
    </submittedName>
</protein>
<evidence type="ECO:0000313" key="1">
    <source>
        <dbReference type="EMBL" id="CAA2628907.1"/>
    </source>
</evidence>
<name>A0A7I8JDB8_SPIIN</name>
<dbReference type="EMBL" id="LR746274">
    <property type="protein sequence ID" value="CAA7404987.1"/>
    <property type="molecule type" value="Genomic_DNA"/>
</dbReference>
<dbReference type="EMBL" id="LR743598">
    <property type="protein sequence ID" value="CAA2628907.1"/>
    <property type="molecule type" value="Genomic_DNA"/>
</dbReference>
<organism evidence="1">
    <name type="scientific">Spirodela intermedia</name>
    <name type="common">Intermediate duckweed</name>
    <dbReference type="NCBI Taxonomy" id="51605"/>
    <lineage>
        <taxon>Eukaryota</taxon>
        <taxon>Viridiplantae</taxon>
        <taxon>Streptophyta</taxon>
        <taxon>Embryophyta</taxon>
        <taxon>Tracheophyta</taxon>
        <taxon>Spermatophyta</taxon>
        <taxon>Magnoliopsida</taxon>
        <taxon>Liliopsida</taxon>
        <taxon>Araceae</taxon>
        <taxon>Lemnoideae</taxon>
        <taxon>Spirodela</taxon>
    </lineage>
</organism>
<evidence type="ECO:0000313" key="3">
    <source>
        <dbReference type="Proteomes" id="UP000663760"/>
    </source>
</evidence>
<accession>A0A7I8JDB8</accession>
<reference evidence="1" key="1">
    <citation type="submission" date="2019-12" db="EMBL/GenBank/DDBJ databases">
        <authorList>
            <person name="Scholz U."/>
            <person name="Mascher M."/>
            <person name="Fiebig A."/>
        </authorList>
    </citation>
    <scope>NUCLEOTIDE SEQUENCE</scope>
</reference>
<keyword evidence="3" id="KW-1185">Reference proteome</keyword>
<dbReference type="AlphaFoldDB" id="A0A7I8JDB8"/>
<sequence>MHLQSFKCDIFENSISGWREIHLLALSV</sequence>
<proteinExistence type="predicted"/>
<evidence type="ECO:0000313" key="2">
    <source>
        <dbReference type="EMBL" id="CAA7404987.1"/>
    </source>
</evidence>
<dbReference type="Proteomes" id="UP000663760">
    <property type="component" value="Chromosome 11"/>
</dbReference>
<gene>
    <name evidence="1" type="ORF">SI7747_11014548</name>
    <name evidence="2" type="ORF">SI8410_11015665</name>
</gene>